<dbReference type="EMBL" id="FOLY01000002">
    <property type="protein sequence ID" value="SFC30901.1"/>
    <property type="molecule type" value="Genomic_DNA"/>
</dbReference>
<dbReference type="STRING" id="402385.SAMN05421848_0982"/>
<dbReference type="GO" id="GO:0005886">
    <property type="term" value="C:plasma membrane"/>
    <property type="evidence" value="ECO:0007669"/>
    <property type="project" value="UniProtKB-SubCell"/>
</dbReference>
<dbReference type="GO" id="GO:0016746">
    <property type="term" value="F:acyltransferase activity"/>
    <property type="evidence" value="ECO:0007669"/>
    <property type="project" value="UniProtKB-KW"/>
</dbReference>
<keyword evidence="6 8" id="KW-0012">Acyltransferase</keyword>
<dbReference type="PANTHER" id="PTHR30606:SF9">
    <property type="entry name" value="LIPID A BIOSYNTHESIS LAUROYLTRANSFERASE"/>
    <property type="match status" value="1"/>
</dbReference>
<dbReference type="PANTHER" id="PTHR30606">
    <property type="entry name" value="LIPID A BIOSYNTHESIS LAUROYL ACYLTRANSFERASE"/>
    <property type="match status" value="1"/>
</dbReference>
<keyword evidence="2" id="KW-1003">Cell membrane</keyword>
<evidence type="ECO:0000256" key="1">
    <source>
        <dbReference type="ARBA" id="ARBA00004533"/>
    </source>
</evidence>
<evidence type="ECO:0000256" key="6">
    <source>
        <dbReference type="ARBA" id="ARBA00023315"/>
    </source>
</evidence>
<name>A0A1I1I487_9GAMM</name>
<evidence type="ECO:0000256" key="3">
    <source>
        <dbReference type="ARBA" id="ARBA00022519"/>
    </source>
</evidence>
<keyword evidence="7" id="KW-1133">Transmembrane helix</keyword>
<dbReference type="InterPro" id="IPR004960">
    <property type="entry name" value="LipA_acyltrans"/>
</dbReference>
<evidence type="ECO:0000256" key="7">
    <source>
        <dbReference type="SAM" id="Phobius"/>
    </source>
</evidence>
<dbReference type="AlphaFoldDB" id="A0A1I1I487"/>
<evidence type="ECO:0000256" key="5">
    <source>
        <dbReference type="ARBA" id="ARBA00023136"/>
    </source>
</evidence>
<dbReference type="CDD" id="cd07984">
    <property type="entry name" value="LPLAT_LABLAT-like"/>
    <property type="match status" value="1"/>
</dbReference>
<evidence type="ECO:0000313" key="9">
    <source>
        <dbReference type="Proteomes" id="UP000199046"/>
    </source>
</evidence>
<sequence length="320" mass="36717">MTSSQRRRTTRHWSAISESGSLGGIRLMLAIYDRFGARAYQGVLFFVGLYYWLRRPIARRASREYQRRLKTFCPSVSLPRLTTVRHFTTFGTAILDKVLALYGRIPPESIRVEQRETLRNAIDSGHGGIIVVTHLGSHEVCQALGRLRRDLKMSVVMHTQHAQRFNSLFAGIDRPLSVEMIEVSDMGPGTAQRLQARVAEGGFVVIAADREPIETGARRRWIDFLGRSAPFPEGAFRLATLLRCPLYLLVCARQGQTHHVHFELLGDAGTLSRKAREAWMTDTMAHFVTRLEYFCCHYPLQWFNFYSFWQSEQHNVRPPH</sequence>
<keyword evidence="3" id="KW-0997">Cell inner membrane</keyword>
<keyword evidence="7" id="KW-0812">Transmembrane</keyword>
<feature type="transmembrane region" description="Helical" evidence="7">
    <location>
        <begin position="37"/>
        <end position="53"/>
    </location>
</feature>
<dbReference type="OrthoDB" id="9808633at2"/>
<keyword evidence="4 8" id="KW-0808">Transferase</keyword>
<dbReference type="Proteomes" id="UP000199046">
    <property type="component" value="Unassembled WGS sequence"/>
</dbReference>
<keyword evidence="5 7" id="KW-0472">Membrane</keyword>
<comment type="subcellular location">
    <subcellularLocation>
        <location evidence="1">Cell inner membrane</location>
    </subcellularLocation>
</comment>
<organism evidence="8 9">
    <name type="scientific">Kushneria avicenniae</name>
    <dbReference type="NCBI Taxonomy" id="402385"/>
    <lineage>
        <taxon>Bacteria</taxon>
        <taxon>Pseudomonadati</taxon>
        <taxon>Pseudomonadota</taxon>
        <taxon>Gammaproteobacteria</taxon>
        <taxon>Oceanospirillales</taxon>
        <taxon>Halomonadaceae</taxon>
        <taxon>Kushneria</taxon>
    </lineage>
</organism>
<keyword evidence="9" id="KW-1185">Reference proteome</keyword>
<evidence type="ECO:0000256" key="4">
    <source>
        <dbReference type="ARBA" id="ARBA00022679"/>
    </source>
</evidence>
<accession>A0A1I1I487</accession>
<dbReference type="Pfam" id="PF03279">
    <property type="entry name" value="Lip_A_acyltrans"/>
    <property type="match status" value="1"/>
</dbReference>
<evidence type="ECO:0000313" key="8">
    <source>
        <dbReference type="EMBL" id="SFC30901.1"/>
    </source>
</evidence>
<dbReference type="RefSeq" id="WP_090131341.1">
    <property type="nucleotide sequence ID" value="NZ_FOLY01000002.1"/>
</dbReference>
<reference evidence="9" key="1">
    <citation type="submission" date="2016-10" db="EMBL/GenBank/DDBJ databases">
        <authorList>
            <person name="Varghese N."/>
            <person name="Submissions S."/>
        </authorList>
    </citation>
    <scope>NUCLEOTIDE SEQUENCE [LARGE SCALE GENOMIC DNA]</scope>
    <source>
        <strain evidence="9">DSM 23439</strain>
    </source>
</reference>
<protein>
    <submittedName>
        <fullName evidence="8">Predicted acyltransferase, LPLAT superfamily</fullName>
    </submittedName>
</protein>
<evidence type="ECO:0000256" key="2">
    <source>
        <dbReference type="ARBA" id="ARBA00022475"/>
    </source>
</evidence>
<proteinExistence type="predicted"/>
<gene>
    <name evidence="8" type="ORF">SAMN05421848_0982</name>
</gene>
<dbReference type="GO" id="GO:0009247">
    <property type="term" value="P:glycolipid biosynthetic process"/>
    <property type="evidence" value="ECO:0007669"/>
    <property type="project" value="UniProtKB-ARBA"/>
</dbReference>